<reference evidence="1" key="1">
    <citation type="submission" date="2016-10" db="EMBL/GenBank/DDBJ databases">
        <title>Sequence of Gallionella enrichment culture.</title>
        <authorList>
            <person name="Poehlein A."/>
            <person name="Muehling M."/>
            <person name="Daniel R."/>
        </authorList>
    </citation>
    <scope>NUCLEOTIDE SEQUENCE</scope>
</reference>
<protein>
    <submittedName>
        <fullName evidence="1">Uncharacterized protein</fullName>
    </submittedName>
</protein>
<dbReference type="AlphaFoldDB" id="A0A1J5PD17"/>
<accession>A0A1J5PD17</accession>
<evidence type="ECO:0000313" key="1">
    <source>
        <dbReference type="EMBL" id="OIQ68648.1"/>
    </source>
</evidence>
<organism evidence="1">
    <name type="scientific">mine drainage metagenome</name>
    <dbReference type="NCBI Taxonomy" id="410659"/>
    <lineage>
        <taxon>unclassified sequences</taxon>
        <taxon>metagenomes</taxon>
        <taxon>ecological metagenomes</taxon>
    </lineage>
</organism>
<sequence>MRHEWIFEVLADLRVYAMQHGLIALAAKTEEAQRVARAEVAAARGPVRVEAEAQPYRGSG</sequence>
<dbReference type="EMBL" id="MLJW01005187">
    <property type="protein sequence ID" value="OIQ68648.1"/>
    <property type="molecule type" value="Genomic_DNA"/>
</dbReference>
<gene>
    <name evidence="1" type="ORF">GALL_497580</name>
</gene>
<comment type="caution">
    <text evidence="1">The sequence shown here is derived from an EMBL/GenBank/DDBJ whole genome shotgun (WGS) entry which is preliminary data.</text>
</comment>
<name>A0A1J5PD17_9ZZZZ</name>
<proteinExistence type="predicted"/>